<dbReference type="KEGG" id="age:AA314_09383"/>
<dbReference type="InterPro" id="IPR018391">
    <property type="entry name" value="PQQ_b-propeller_rpt"/>
</dbReference>
<evidence type="ECO:0000313" key="2">
    <source>
        <dbReference type="EMBL" id="AKJ07757.1"/>
    </source>
</evidence>
<dbReference type="AlphaFoldDB" id="A0AAC8TIY6"/>
<sequence length="759" mass="76275">MRFHGGPPRRDKSVAERSSSGDGQGSATSASRGTMLSTTGGPSNGFGEMTVMLRKVLGTVLLLGALAGCTAPLRVCETDADCPNGGTCDPERKLCFSASAEGGSCEPACAPYQACTLANVCAPRYTGLVVTPGDGGVVGAGPVPVTAELLVGTGFAGNFPETLSFSVVASDGGTGGTLTAVTRSEGVYSTQWTPAGEGEFRLTAAYPATGGPSTTVRLTADTTGPTFVVFVPPADAGVAAGGTTYGDPSLANAWRRDQAVPVEIRTNEPHLDPSTVTIALQGTDGGTTPAVAVTASSGACDAGFCGVAQLSLWEPPFDAFRGTMTAAVQGKDTVGNAGSGSATINVTRWKWVFDGTAGAIRSGPAIGSGGSIYLGTNANTSGKVFALTPEGALRWESSVGAVVGGPVVGASDGGTELVYVGANGANDGTLYALQSEDGGTRQTCTTPNGSFEGALALGKTTTAQVETAVSVYNSNTGAIIVGIRPGASVPCPLVESPSTGEQIPVLTAGTPVVMQNDSIFFAGVASGSPKITSYAFGVSVPRSNWPVNPPAVTRSLALVGSDVIGGAAATDFVAGGLFKIPQAGAADVTRLYPAGTSWSSRVFSLAVGSALETPDNVFFGSEPTGSINFNRLNLTSAALQTAASSPAIRATPVLGVNGNVYTATSNGTVRAWIADTLTPRWTLTPGLGTVEASPTLDCPRDASGALVAGNHGVLYVPAGGKLYAFVVDSRGLDTSAPWPKYQHDSRNTGNPATPITSCP</sequence>
<feature type="region of interest" description="Disordered" evidence="1">
    <location>
        <begin position="736"/>
        <end position="759"/>
    </location>
</feature>
<feature type="region of interest" description="Disordered" evidence="1">
    <location>
        <begin position="1"/>
        <end position="43"/>
    </location>
</feature>
<dbReference type="InterPro" id="IPR011047">
    <property type="entry name" value="Quinoprotein_ADH-like_sf"/>
</dbReference>
<feature type="compositionally biased region" description="Polar residues" evidence="1">
    <location>
        <begin position="747"/>
        <end position="759"/>
    </location>
</feature>
<dbReference type="SUPFAM" id="SSF50998">
    <property type="entry name" value="Quinoprotein alcohol dehydrogenase-like"/>
    <property type="match status" value="1"/>
</dbReference>
<dbReference type="EMBL" id="CP011509">
    <property type="protein sequence ID" value="AKJ07757.1"/>
    <property type="molecule type" value="Genomic_DNA"/>
</dbReference>
<feature type="compositionally biased region" description="Polar residues" evidence="1">
    <location>
        <begin position="16"/>
        <end position="41"/>
    </location>
</feature>
<organism evidence="2 3">
    <name type="scientific">Archangium gephyra</name>
    <dbReference type="NCBI Taxonomy" id="48"/>
    <lineage>
        <taxon>Bacteria</taxon>
        <taxon>Pseudomonadati</taxon>
        <taxon>Myxococcota</taxon>
        <taxon>Myxococcia</taxon>
        <taxon>Myxococcales</taxon>
        <taxon>Cystobacterineae</taxon>
        <taxon>Archangiaceae</taxon>
        <taxon>Archangium</taxon>
    </lineage>
</organism>
<dbReference type="Proteomes" id="UP000035579">
    <property type="component" value="Chromosome"/>
</dbReference>
<evidence type="ECO:0000313" key="3">
    <source>
        <dbReference type="Proteomes" id="UP000035579"/>
    </source>
</evidence>
<accession>A0AAC8TIY6</accession>
<dbReference type="SMART" id="SM00564">
    <property type="entry name" value="PQQ"/>
    <property type="match status" value="3"/>
</dbReference>
<reference evidence="2 3" key="1">
    <citation type="submission" date="2015-05" db="EMBL/GenBank/DDBJ databases">
        <title>Genome assembly of Archangium gephyra DSM 2261.</title>
        <authorList>
            <person name="Sharma G."/>
            <person name="Subramanian S."/>
        </authorList>
    </citation>
    <scope>NUCLEOTIDE SEQUENCE [LARGE SCALE GENOMIC DNA]</scope>
    <source>
        <strain evidence="2 3">DSM 2261</strain>
    </source>
</reference>
<protein>
    <submittedName>
        <fullName evidence="2">Cell surface protein</fullName>
    </submittedName>
</protein>
<name>A0AAC8TIY6_9BACT</name>
<dbReference type="Gene3D" id="2.40.128.630">
    <property type="match status" value="1"/>
</dbReference>
<dbReference type="InterPro" id="IPR015943">
    <property type="entry name" value="WD40/YVTN_repeat-like_dom_sf"/>
</dbReference>
<gene>
    <name evidence="2" type="ORF">AA314_09383</name>
</gene>
<proteinExistence type="predicted"/>
<dbReference type="Gene3D" id="2.130.10.10">
    <property type="entry name" value="YVTN repeat-like/Quinoprotein amine dehydrogenase"/>
    <property type="match status" value="1"/>
</dbReference>
<evidence type="ECO:0000256" key="1">
    <source>
        <dbReference type="SAM" id="MobiDB-lite"/>
    </source>
</evidence>